<dbReference type="AlphaFoldDB" id="A0A2P5HS29"/>
<keyword evidence="2" id="KW-1133">Transmembrane helix</keyword>
<evidence type="ECO:0000256" key="2">
    <source>
        <dbReference type="SAM" id="Phobius"/>
    </source>
</evidence>
<dbReference type="Proteomes" id="UP000094444">
    <property type="component" value="Unassembled WGS sequence"/>
</dbReference>
<evidence type="ECO:0000313" key="4">
    <source>
        <dbReference type="Proteomes" id="UP000094444"/>
    </source>
</evidence>
<feature type="region of interest" description="Disordered" evidence="1">
    <location>
        <begin position="27"/>
        <end position="59"/>
    </location>
</feature>
<accession>A0A2P5HS29</accession>
<keyword evidence="2" id="KW-0812">Transmembrane</keyword>
<gene>
    <name evidence="3" type="ORF">DHEL01_v208569</name>
</gene>
<keyword evidence="2" id="KW-0472">Membrane</keyword>
<feature type="transmembrane region" description="Helical" evidence="2">
    <location>
        <begin position="133"/>
        <end position="154"/>
    </location>
</feature>
<dbReference type="EMBL" id="MAVT02000874">
    <property type="protein sequence ID" value="POS73041.1"/>
    <property type="molecule type" value="Genomic_DNA"/>
</dbReference>
<feature type="compositionally biased region" description="Pro residues" evidence="1">
    <location>
        <begin position="41"/>
        <end position="57"/>
    </location>
</feature>
<name>A0A2P5HS29_DIAHE</name>
<sequence length="292" mass="31596">MNNQPRPTRGVAYNVDLEYARFQARASGLPPAPERGYGVMPEPPAHRAPPRAPPPARVPLEDPVVGPQVISLGRTGNAGTGRELNVPPAIRLYHLGRDLLGHVRAVIDAVAGFINAIWQALDDVAGPLLHFAMQWVIFLACVAFAAWATIPVVLRALVAVHRFVALFFTSILEALNWAFGLAIQWPRGSLVSYTLRPEYMSRAVTGMAYALGPDVCPVGADTTRGPPYGASALSSTDFLLPYPFSLPPIRIVWTVLWTLLVAPICALVWTLAAALAIDLQIWPGEGDDDLDE</sequence>
<feature type="transmembrane region" description="Helical" evidence="2">
    <location>
        <begin position="251"/>
        <end position="277"/>
    </location>
</feature>
<evidence type="ECO:0000256" key="1">
    <source>
        <dbReference type="SAM" id="MobiDB-lite"/>
    </source>
</evidence>
<feature type="transmembrane region" description="Helical" evidence="2">
    <location>
        <begin position="99"/>
        <end position="121"/>
    </location>
</feature>
<evidence type="ECO:0000313" key="3">
    <source>
        <dbReference type="EMBL" id="POS73041.1"/>
    </source>
</evidence>
<comment type="caution">
    <text evidence="3">The sequence shown here is derived from an EMBL/GenBank/DDBJ whole genome shotgun (WGS) entry which is preliminary data.</text>
</comment>
<feature type="transmembrane region" description="Helical" evidence="2">
    <location>
        <begin position="163"/>
        <end position="185"/>
    </location>
</feature>
<keyword evidence="4" id="KW-1185">Reference proteome</keyword>
<protein>
    <submittedName>
        <fullName evidence="3">Uncharacterized protein</fullName>
    </submittedName>
</protein>
<dbReference type="OrthoDB" id="10457218at2759"/>
<proteinExistence type="predicted"/>
<organism evidence="3 4">
    <name type="scientific">Diaporthe helianthi</name>
    <dbReference type="NCBI Taxonomy" id="158607"/>
    <lineage>
        <taxon>Eukaryota</taxon>
        <taxon>Fungi</taxon>
        <taxon>Dikarya</taxon>
        <taxon>Ascomycota</taxon>
        <taxon>Pezizomycotina</taxon>
        <taxon>Sordariomycetes</taxon>
        <taxon>Sordariomycetidae</taxon>
        <taxon>Diaporthales</taxon>
        <taxon>Diaporthaceae</taxon>
        <taxon>Diaporthe</taxon>
    </lineage>
</organism>
<dbReference type="InParanoid" id="A0A2P5HS29"/>
<reference evidence="3" key="1">
    <citation type="submission" date="2017-09" db="EMBL/GenBank/DDBJ databases">
        <title>Polyketide synthases of a Diaporthe helianthi virulent isolate.</title>
        <authorList>
            <person name="Baroncelli R."/>
        </authorList>
    </citation>
    <scope>NUCLEOTIDE SEQUENCE [LARGE SCALE GENOMIC DNA]</scope>
    <source>
        <strain evidence="3">7/96</strain>
    </source>
</reference>